<name>A0A2K2FW30_9SPHN</name>
<reference evidence="1 2" key="1">
    <citation type="submission" date="2016-05" db="EMBL/GenBank/DDBJ databases">
        <title>Complete genome sequence of Novosphingobium guangzhouense SA925(T).</title>
        <authorList>
            <person name="Sha S."/>
        </authorList>
    </citation>
    <scope>NUCLEOTIDE SEQUENCE [LARGE SCALE GENOMIC DNA]</scope>
    <source>
        <strain evidence="1 2">SA925</strain>
    </source>
</reference>
<sequence>MQSHTRSLIAAATFAAITGRKVAGLYDHTLGRDRRIAAECREGRLQGRDGDRGARFGGTLPEIFDATDKAFISLEIEGEGDARSARGYDRGSSTFFTAQVRDGVVQVYDHTANAWFAYDVQDPDAASSYLRVDADRPA</sequence>
<dbReference type="Proteomes" id="UP000236327">
    <property type="component" value="Unassembled WGS sequence"/>
</dbReference>
<organism evidence="1 2">
    <name type="scientific">Novosphingobium guangzhouense</name>
    <dbReference type="NCBI Taxonomy" id="1850347"/>
    <lineage>
        <taxon>Bacteria</taxon>
        <taxon>Pseudomonadati</taxon>
        <taxon>Pseudomonadota</taxon>
        <taxon>Alphaproteobacteria</taxon>
        <taxon>Sphingomonadales</taxon>
        <taxon>Sphingomonadaceae</taxon>
        <taxon>Novosphingobium</taxon>
    </lineage>
</organism>
<comment type="caution">
    <text evidence="1">The sequence shown here is derived from an EMBL/GenBank/DDBJ whole genome shotgun (WGS) entry which is preliminary data.</text>
</comment>
<dbReference type="RefSeq" id="WP_103098322.1">
    <property type="nucleotide sequence ID" value="NZ_LYMM01000062.1"/>
</dbReference>
<dbReference type="OrthoDB" id="7508414at2"/>
<gene>
    <name evidence="1" type="ORF">A8V01_08020</name>
</gene>
<evidence type="ECO:0000313" key="2">
    <source>
        <dbReference type="Proteomes" id="UP000236327"/>
    </source>
</evidence>
<evidence type="ECO:0000313" key="1">
    <source>
        <dbReference type="EMBL" id="PNU02985.1"/>
    </source>
</evidence>
<keyword evidence="2" id="KW-1185">Reference proteome</keyword>
<dbReference type="AlphaFoldDB" id="A0A2K2FW30"/>
<proteinExistence type="predicted"/>
<protein>
    <submittedName>
        <fullName evidence="1">Uncharacterized protein</fullName>
    </submittedName>
</protein>
<dbReference type="EMBL" id="LYMM01000062">
    <property type="protein sequence ID" value="PNU02985.1"/>
    <property type="molecule type" value="Genomic_DNA"/>
</dbReference>
<accession>A0A2K2FW30</accession>